<evidence type="ECO:0000313" key="5">
    <source>
        <dbReference type="Proteomes" id="UP001595547"/>
    </source>
</evidence>
<evidence type="ECO:0000256" key="2">
    <source>
        <dbReference type="ARBA" id="ARBA00023315"/>
    </source>
</evidence>
<proteinExistence type="predicted"/>
<keyword evidence="5" id="KW-1185">Reference proteome</keyword>
<name>A0ABV7J693_9RHOB</name>
<gene>
    <name evidence="4" type="ORF">ACFOGH_18045</name>
</gene>
<evidence type="ECO:0000259" key="3">
    <source>
        <dbReference type="PROSITE" id="PS51186"/>
    </source>
</evidence>
<dbReference type="InterPro" id="IPR000182">
    <property type="entry name" value="GNAT_dom"/>
</dbReference>
<keyword evidence="1 4" id="KW-0808">Transferase</keyword>
<dbReference type="PANTHER" id="PTHR43877:SF2">
    <property type="entry name" value="AMINOALKYLPHOSPHONATE N-ACETYLTRANSFERASE-RELATED"/>
    <property type="match status" value="1"/>
</dbReference>
<dbReference type="Pfam" id="PF00583">
    <property type="entry name" value="Acetyltransf_1"/>
    <property type="match status" value="1"/>
</dbReference>
<dbReference type="Proteomes" id="UP001595547">
    <property type="component" value="Unassembled WGS sequence"/>
</dbReference>
<keyword evidence="2 4" id="KW-0012">Acyltransferase</keyword>
<sequence length="154" mass="16776">MPYRATAPFDWAAILRLIRSEFAYMDARINPPSSMHRLTEADMASTAENGEIWVVGTPPLACMFLTLQADSLYLGKLAVSASTRGKGMARALVEVAESRARALGLAAVELQTRVELLENQAAFQAMGFVETSRTAHPGFAQPTSISYRKAVQAR</sequence>
<organism evidence="4 5">
    <name type="scientific">Cypionkella sinensis</name>
    <dbReference type="NCBI Taxonomy" id="1756043"/>
    <lineage>
        <taxon>Bacteria</taxon>
        <taxon>Pseudomonadati</taxon>
        <taxon>Pseudomonadota</taxon>
        <taxon>Alphaproteobacteria</taxon>
        <taxon>Rhodobacterales</taxon>
        <taxon>Paracoccaceae</taxon>
        <taxon>Cypionkella</taxon>
    </lineage>
</organism>
<dbReference type="InterPro" id="IPR050832">
    <property type="entry name" value="Bact_Acetyltransf"/>
</dbReference>
<dbReference type="RefSeq" id="WP_380074563.1">
    <property type="nucleotide sequence ID" value="NZ_JBHRTO010000002.1"/>
</dbReference>
<dbReference type="CDD" id="cd04301">
    <property type="entry name" value="NAT_SF"/>
    <property type="match status" value="1"/>
</dbReference>
<evidence type="ECO:0000313" key="4">
    <source>
        <dbReference type="EMBL" id="MFC3182907.1"/>
    </source>
</evidence>
<accession>A0ABV7J693</accession>
<dbReference type="InterPro" id="IPR016181">
    <property type="entry name" value="Acyl_CoA_acyltransferase"/>
</dbReference>
<evidence type="ECO:0000256" key="1">
    <source>
        <dbReference type="ARBA" id="ARBA00022679"/>
    </source>
</evidence>
<dbReference type="SUPFAM" id="SSF55729">
    <property type="entry name" value="Acyl-CoA N-acyltransferases (Nat)"/>
    <property type="match status" value="1"/>
</dbReference>
<reference evidence="5" key="1">
    <citation type="journal article" date="2019" name="Int. J. Syst. Evol. Microbiol.">
        <title>The Global Catalogue of Microorganisms (GCM) 10K type strain sequencing project: providing services to taxonomists for standard genome sequencing and annotation.</title>
        <authorList>
            <consortium name="The Broad Institute Genomics Platform"/>
            <consortium name="The Broad Institute Genome Sequencing Center for Infectious Disease"/>
            <person name="Wu L."/>
            <person name="Ma J."/>
        </authorList>
    </citation>
    <scope>NUCLEOTIDE SEQUENCE [LARGE SCALE GENOMIC DNA]</scope>
    <source>
        <strain evidence="5">KCTC 52039</strain>
    </source>
</reference>
<dbReference type="PANTHER" id="PTHR43877">
    <property type="entry name" value="AMINOALKYLPHOSPHONATE N-ACETYLTRANSFERASE-RELATED-RELATED"/>
    <property type="match status" value="1"/>
</dbReference>
<dbReference type="EMBL" id="JBHRTO010000002">
    <property type="protein sequence ID" value="MFC3182907.1"/>
    <property type="molecule type" value="Genomic_DNA"/>
</dbReference>
<feature type="domain" description="N-acetyltransferase" evidence="3">
    <location>
        <begin position="1"/>
        <end position="152"/>
    </location>
</feature>
<dbReference type="Gene3D" id="3.40.630.30">
    <property type="match status" value="1"/>
</dbReference>
<comment type="caution">
    <text evidence="4">The sequence shown here is derived from an EMBL/GenBank/DDBJ whole genome shotgun (WGS) entry which is preliminary data.</text>
</comment>
<protein>
    <submittedName>
        <fullName evidence="4">GNAT family N-acetyltransferase</fullName>
        <ecNumber evidence="4">2.3.-.-</ecNumber>
    </submittedName>
</protein>
<dbReference type="EC" id="2.3.-.-" evidence="4"/>
<dbReference type="GO" id="GO:0016746">
    <property type="term" value="F:acyltransferase activity"/>
    <property type="evidence" value="ECO:0007669"/>
    <property type="project" value="UniProtKB-KW"/>
</dbReference>
<dbReference type="PROSITE" id="PS51186">
    <property type="entry name" value="GNAT"/>
    <property type="match status" value="1"/>
</dbReference>